<evidence type="ECO:0000313" key="1">
    <source>
        <dbReference type="EMBL" id="TNV86183.1"/>
    </source>
</evidence>
<gene>
    <name evidence="1" type="ORF">FGO68_gene6694</name>
</gene>
<comment type="caution">
    <text evidence="1">The sequence shown here is derived from an EMBL/GenBank/DDBJ whole genome shotgun (WGS) entry which is preliminary data.</text>
</comment>
<accession>A0A8J8P2N8</accession>
<reference evidence="1" key="1">
    <citation type="submission" date="2019-06" db="EMBL/GenBank/DDBJ databases">
        <authorList>
            <person name="Zheng W."/>
        </authorList>
    </citation>
    <scope>NUCLEOTIDE SEQUENCE</scope>
    <source>
        <strain evidence="1">QDHG01</strain>
    </source>
</reference>
<dbReference type="EMBL" id="RRYP01001252">
    <property type="protein sequence ID" value="TNV86183.1"/>
    <property type="molecule type" value="Genomic_DNA"/>
</dbReference>
<sequence length="69" mass="8077">METSSRSKRGPKTLLNHSFRGHLEFFQVHLRTSCILLEIDLITLSCIWKEFQRCSQLNEGMLQQKVILS</sequence>
<organism evidence="1 2">
    <name type="scientific">Halteria grandinella</name>
    <dbReference type="NCBI Taxonomy" id="5974"/>
    <lineage>
        <taxon>Eukaryota</taxon>
        <taxon>Sar</taxon>
        <taxon>Alveolata</taxon>
        <taxon>Ciliophora</taxon>
        <taxon>Intramacronucleata</taxon>
        <taxon>Spirotrichea</taxon>
        <taxon>Stichotrichia</taxon>
        <taxon>Sporadotrichida</taxon>
        <taxon>Halteriidae</taxon>
        <taxon>Halteria</taxon>
    </lineage>
</organism>
<evidence type="ECO:0000313" key="2">
    <source>
        <dbReference type="Proteomes" id="UP000785679"/>
    </source>
</evidence>
<proteinExistence type="predicted"/>
<dbReference type="AlphaFoldDB" id="A0A8J8P2N8"/>
<dbReference type="Proteomes" id="UP000785679">
    <property type="component" value="Unassembled WGS sequence"/>
</dbReference>
<name>A0A8J8P2N8_HALGN</name>
<protein>
    <submittedName>
        <fullName evidence="1">Uncharacterized protein</fullName>
    </submittedName>
</protein>
<keyword evidence="2" id="KW-1185">Reference proteome</keyword>